<dbReference type="EMBL" id="QOKV01000044">
    <property type="protein sequence ID" value="KAA0676532.1"/>
    <property type="molecule type" value="Genomic_DNA"/>
</dbReference>
<comment type="caution">
    <text evidence="1">The sequence shown here is derived from an EMBL/GenBank/DDBJ whole genome shotgun (WGS) entry which is preliminary data.</text>
</comment>
<sequence>MKTVFVSQRKGGAGKGVTCHAIAFGLSRALRPDGQPNLNVLYHTDVASDAEERLIKQEKRPYIAVRGKDMLSRVLAKAQAENRLDNLILIVDGGANRSEFDVELASRSDLVVIPVMPTDDSYLRARLTLDTVAPVVREGVPVRFLLNAWPTDEKRRLKVESELGFRDFFEAAEILTMATRLPNREMLRDLSNYSVPMKDKLAYGTIVRPTTALAKEAADLLGLELNWPEPTRTARHLHPVGEDE</sequence>
<organism evidence="1 2">
    <name type="scientific">Azospirillum brasilense</name>
    <dbReference type="NCBI Taxonomy" id="192"/>
    <lineage>
        <taxon>Bacteria</taxon>
        <taxon>Pseudomonadati</taxon>
        <taxon>Pseudomonadota</taxon>
        <taxon>Alphaproteobacteria</taxon>
        <taxon>Rhodospirillales</taxon>
        <taxon>Azospirillaceae</taxon>
        <taxon>Azospirillum</taxon>
    </lineage>
</organism>
<proteinExistence type="predicted"/>
<reference evidence="1 2" key="1">
    <citation type="submission" date="2018-07" db="EMBL/GenBank/DDBJ databases">
        <title>Genome sequence of Roseomonas fauriae ATCC 49958.</title>
        <authorList>
            <person name="Sant'Anna F.H."/>
            <person name="Baldani J.I."/>
            <person name="Zilli J.E."/>
            <person name="Reis V.M."/>
            <person name="Hartmann A."/>
            <person name="Cruz L."/>
            <person name="de Souza E.M."/>
            <person name="de Oliveira Pedrosa F."/>
            <person name="Passaglia L.M.P."/>
        </authorList>
    </citation>
    <scope>NUCLEOTIDE SEQUENCE [LARGE SCALE GENOMIC DNA]</scope>
    <source>
        <strain evidence="1 2">ATCC 49958</strain>
    </source>
</reference>
<evidence type="ECO:0000313" key="2">
    <source>
        <dbReference type="Proteomes" id="UP000476837"/>
    </source>
</evidence>
<accession>A0A6L3ARA5</accession>
<dbReference type="SUPFAM" id="SSF52540">
    <property type="entry name" value="P-loop containing nucleoside triphosphate hydrolases"/>
    <property type="match status" value="1"/>
</dbReference>
<protein>
    <submittedName>
        <fullName evidence="1">ParA family protein</fullName>
    </submittedName>
</protein>
<evidence type="ECO:0000313" key="1">
    <source>
        <dbReference type="EMBL" id="KAA0676532.1"/>
    </source>
</evidence>
<gene>
    <name evidence="1" type="ORF">DS837_30710</name>
</gene>
<dbReference type="AlphaFoldDB" id="A0A6L3ARA5"/>
<dbReference type="Gene3D" id="3.40.50.300">
    <property type="entry name" value="P-loop containing nucleotide triphosphate hydrolases"/>
    <property type="match status" value="1"/>
</dbReference>
<name>A0A6L3ARA5_AZOBR</name>
<dbReference type="RefSeq" id="WP_149168248.1">
    <property type="nucleotide sequence ID" value="NZ_QOKV01000044.1"/>
</dbReference>
<dbReference type="InterPro" id="IPR027417">
    <property type="entry name" value="P-loop_NTPase"/>
</dbReference>
<dbReference type="Proteomes" id="UP000476837">
    <property type="component" value="Unassembled WGS sequence"/>
</dbReference>